<dbReference type="InterPro" id="IPR029071">
    <property type="entry name" value="Ubiquitin-like_domsf"/>
</dbReference>
<keyword evidence="4" id="KW-0808">Transferase</keyword>
<dbReference type="PROSITE" id="PS50237">
    <property type="entry name" value="HECT"/>
    <property type="match status" value="2"/>
</dbReference>
<evidence type="ECO:0000256" key="6">
    <source>
        <dbReference type="PROSITE-ProRule" id="PRU00104"/>
    </source>
</evidence>
<feature type="domain" description="Ubiquitin-like" evidence="8">
    <location>
        <begin position="856"/>
        <end position="941"/>
    </location>
</feature>
<dbReference type="SMART" id="SM00213">
    <property type="entry name" value="UBQ"/>
    <property type="match status" value="2"/>
</dbReference>
<evidence type="ECO:0000313" key="10">
    <source>
        <dbReference type="EnsemblPlants" id="Solyc09g005150.2.1"/>
    </source>
</evidence>
<feature type="domain" description="HECT" evidence="9">
    <location>
        <begin position="499"/>
        <end position="838"/>
    </location>
</feature>
<dbReference type="SMART" id="SM00119">
    <property type="entry name" value="HECTc"/>
    <property type="match status" value="2"/>
</dbReference>
<name>A0A3Q7HXF7_SOLLC</name>
<feature type="compositionally biased region" description="Basic and acidic residues" evidence="7">
    <location>
        <begin position="1"/>
        <end position="17"/>
    </location>
</feature>
<dbReference type="InterPro" id="IPR000626">
    <property type="entry name" value="Ubiquitin-like_dom"/>
</dbReference>
<dbReference type="Gene3D" id="3.30.2410.10">
    <property type="entry name" value="Hect, E3 ligase catalytic domain"/>
    <property type="match status" value="2"/>
</dbReference>
<dbReference type="EC" id="2.3.2.26" evidence="3"/>
<dbReference type="PANTHER" id="PTHR11254">
    <property type="entry name" value="HECT DOMAIN UBIQUITIN-PROTEIN LIGASE"/>
    <property type="match status" value="1"/>
</dbReference>
<dbReference type="SUPFAM" id="SSF48371">
    <property type="entry name" value="ARM repeat"/>
    <property type="match status" value="1"/>
</dbReference>
<feature type="region of interest" description="Disordered" evidence="7">
    <location>
        <begin position="1"/>
        <end position="21"/>
    </location>
</feature>
<dbReference type="InterPro" id="IPR000569">
    <property type="entry name" value="HECT_dom"/>
</dbReference>
<dbReference type="PROSITE" id="PS50053">
    <property type="entry name" value="UBIQUITIN_2"/>
    <property type="match status" value="2"/>
</dbReference>
<dbReference type="InterPro" id="IPR016024">
    <property type="entry name" value="ARM-type_fold"/>
</dbReference>
<keyword evidence="11" id="KW-1185">Reference proteome</keyword>
<evidence type="ECO:0000259" key="8">
    <source>
        <dbReference type="PROSITE" id="PS50053"/>
    </source>
</evidence>
<comment type="pathway">
    <text evidence="2">Protein modification; protein ubiquitination.</text>
</comment>
<evidence type="ECO:0000256" key="2">
    <source>
        <dbReference type="ARBA" id="ARBA00004906"/>
    </source>
</evidence>
<evidence type="ECO:0000259" key="9">
    <source>
        <dbReference type="PROSITE" id="PS50237"/>
    </source>
</evidence>
<evidence type="ECO:0000313" key="11">
    <source>
        <dbReference type="Proteomes" id="UP000004994"/>
    </source>
</evidence>
<comment type="catalytic activity">
    <reaction evidence="1">
        <text>S-ubiquitinyl-[E2 ubiquitin-conjugating enzyme]-L-cysteine + [acceptor protein]-L-lysine = [E2 ubiquitin-conjugating enzyme]-L-cysteine + N(6)-ubiquitinyl-[acceptor protein]-L-lysine.</text>
        <dbReference type="EC" id="2.3.2.26"/>
    </reaction>
</comment>
<dbReference type="Gramene" id="Solyc09g005150.2.1">
    <property type="protein sequence ID" value="Solyc09g005150.2.1"/>
    <property type="gene ID" value="Solyc09g005150.2"/>
</dbReference>
<evidence type="ECO:0000256" key="7">
    <source>
        <dbReference type="SAM" id="MobiDB-lite"/>
    </source>
</evidence>
<reference evidence="10" key="1">
    <citation type="journal article" date="2012" name="Nature">
        <title>The tomato genome sequence provides insights into fleshy fruit evolution.</title>
        <authorList>
            <consortium name="Tomato Genome Consortium"/>
        </authorList>
    </citation>
    <scope>NUCLEOTIDE SEQUENCE [LARGE SCALE GENOMIC DNA]</scope>
    <source>
        <strain evidence="10">cv. Heinz 1706</strain>
    </source>
</reference>
<reference evidence="10" key="2">
    <citation type="submission" date="2019-01" db="UniProtKB">
        <authorList>
            <consortium name="EnsemblPlants"/>
        </authorList>
    </citation>
    <scope>IDENTIFICATION</scope>
    <source>
        <strain evidence="10">cv. Heinz 1706</strain>
    </source>
</reference>
<dbReference type="STRING" id="4081.A0A3Q7HXF7"/>
<dbReference type="CDD" id="cd00078">
    <property type="entry name" value="HECTc"/>
    <property type="match status" value="2"/>
</dbReference>
<dbReference type="GO" id="GO:0006511">
    <property type="term" value="P:ubiquitin-dependent protein catabolic process"/>
    <property type="evidence" value="ECO:0000318"/>
    <property type="project" value="GO_Central"/>
</dbReference>
<dbReference type="Pfam" id="PF00632">
    <property type="entry name" value="HECT"/>
    <property type="match status" value="2"/>
</dbReference>
<dbReference type="Pfam" id="PF00240">
    <property type="entry name" value="ubiquitin"/>
    <property type="match status" value="2"/>
</dbReference>
<feature type="active site" description="Glycyl thioester intermediate" evidence="6">
    <location>
        <position position="805"/>
    </location>
</feature>
<evidence type="ECO:0000256" key="1">
    <source>
        <dbReference type="ARBA" id="ARBA00000885"/>
    </source>
</evidence>
<dbReference type="InterPro" id="IPR050409">
    <property type="entry name" value="E3_ubiq-protein_ligase"/>
</dbReference>
<dbReference type="GO" id="GO:0061630">
    <property type="term" value="F:ubiquitin protein ligase activity"/>
    <property type="evidence" value="ECO:0000318"/>
    <property type="project" value="GO_Central"/>
</dbReference>
<dbReference type="Gene3D" id="3.10.20.90">
    <property type="entry name" value="Phosphatidylinositol 3-kinase Catalytic Subunit, Chain A, domain 1"/>
    <property type="match status" value="2"/>
</dbReference>
<feature type="domain" description="Ubiquitin-like" evidence="8">
    <location>
        <begin position="41"/>
        <end position="126"/>
    </location>
</feature>
<evidence type="ECO:0000256" key="3">
    <source>
        <dbReference type="ARBA" id="ARBA00012485"/>
    </source>
</evidence>
<dbReference type="InParanoid" id="A0A3Q7HXF7"/>
<organism evidence="10">
    <name type="scientific">Solanum lycopersicum</name>
    <name type="common">Tomato</name>
    <name type="synonym">Lycopersicon esculentum</name>
    <dbReference type="NCBI Taxonomy" id="4081"/>
    <lineage>
        <taxon>Eukaryota</taxon>
        <taxon>Viridiplantae</taxon>
        <taxon>Streptophyta</taxon>
        <taxon>Embryophyta</taxon>
        <taxon>Tracheophyta</taxon>
        <taxon>Spermatophyta</taxon>
        <taxon>Magnoliopsida</taxon>
        <taxon>eudicotyledons</taxon>
        <taxon>Gunneridae</taxon>
        <taxon>Pentapetalae</taxon>
        <taxon>asterids</taxon>
        <taxon>lamiids</taxon>
        <taxon>Solanales</taxon>
        <taxon>Solanaceae</taxon>
        <taxon>Solanoideae</taxon>
        <taxon>Solaneae</taxon>
        <taxon>Solanum</taxon>
        <taxon>Solanum subgen. Lycopersicon</taxon>
    </lineage>
</organism>
<dbReference type="EnsemblPlants" id="Solyc09g005150.2.1">
    <property type="protein sequence ID" value="Solyc09g005150.2.1"/>
    <property type="gene ID" value="Solyc09g005150.2"/>
</dbReference>
<feature type="domain" description="HECT" evidence="9">
    <location>
        <begin position="1311"/>
        <end position="1651"/>
    </location>
</feature>
<dbReference type="PaxDb" id="4081-Solyc09g005150.1.1"/>
<dbReference type="PANTHER" id="PTHR11254:SF421">
    <property type="entry name" value="E3 UBIQUITIN-PROTEIN LIGASE UPL5-LIKE"/>
    <property type="match status" value="1"/>
</dbReference>
<dbReference type="InterPro" id="IPR035983">
    <property type="entry name" value="Hect_E3_ubiquitin_ligase"/>
</dbReference>
<sequence>MADQLPHDTSTKRKLNDHTGASTARMRHNQILFNSSLRSPIQFFVRMFSGKTLVIQADSSDTVASLHWKIHSITGIRPIQSTSSAVPSMQEGLIYRGKQLELSQTLSECGIQNDDTLQLVRRMRSMHHPQTWKLMSDLNLIIDDLCNCNDNPNIITYVTRLSNMLTDFLIKTPNYSADGSEEYLHIFIHSSVPSSLVKLYVSPSLITKQAAHGCICQFVQNCLNHFTNPTTVYRLIAPILFEFCTILRGAAGVDDDLYLFFRSRLAAMMVENVHDVKHVLTLHHVFPFVDELATTLSHSLELSAQSPDFKQLSDSDVLVFIQLMHSVKQVIRRQTAFGSPVSLPWLMQDEAANELKGVHTIICNLLDKMDLCLKELENQLALVNIGRREPIVGCWFQYLLILKELESISKLYKGLEEMFWEKMSQRGVGLCYLIGRLSKKSTDYQWILEHKEVTNFKTRQRFALQMLQEGRHMREELWEMLISRSRLFEDSFEYIGHASRRSLRGQLFIRFENEEATGPGVLREWFSLVCEAIFNPQNALFVSCPNDGRRFFPNPVSKVDPLHLEYFVFSGRIIALALLHRVQVSITFDRVFFRQLAGEDISFEDIIDADPYLYRGCKEILEMDAKVVDDDILGLTFVCEYEELGCRNVEELCPNGRSMIVNSRNRDNYVNLLVKHRFVTSIAHQVAHFARGFADIITDRELRESFYRILDHEDLNRMLHGSKTAVSVQDWKEHTNYNGYKKDDPQISWFWEIVGSMSAEQRNVLLFFWTSIKSLPVEGFGGLDSKLHIYRLSGSHDCLPTSHTCFYRLSFPPYPSMEVMQNRLNIITQNYLDDYAAADAWMRYDETLPISLSYPIQFFVRMFSGGKTLVLQADSSDSVASVHRKIQSITGIRSIQSTSGVPRMEQRLIYRGKQLQLQQRLSECGVQNDDTLQLVGRMRSTRHPHTWKLMNDLNSLINDLCNCDDNTDVNANVTCMMKMLTDFLIMTPKDGADGSEQYLQIFIHSSVPAALVKLYVSPSLTTKQAARECICQFIDSFKTLFASPVYKQFSPILFEFCKILRGAVSVDDALYIFCRSSLASMMEWYVCDVKCVPRLQDVFPFFRELATRLSRALELSVQSAEFIPLSDSDVCEFIKFMHPVKCAIWRPEAFGSPVSFRSLMQRETGNECFEIEGVRRVFCDLLEKLELCLKKLGLINEERGEAIVSCWSQYLLILKELESISKLYKGMEEMFWEKIRQRRVELCFLIVRLSKKSTDYQWILEHKEVTNFKIRQQFALKMLQEGRPKNEKLYEMLICRSRLFEQSFEYIGRASPKSLQGQLFIQFENEEATGPGVLREWFSLVCEAIFNPQNALFVSCPNDGRRFFPNPASKVDPLHLEYFTFSGRMIALALLHRVQISITFDRVFFLQLAGEDISFEDIRDADPYLYSGCKKILEMDTNMVDEDVLGLTFVCEDEELGSRKVVELCPDGKNTLVNSENRDNYVNLLVKHRFVTSIAQQVAHFAQGFADIITDQQLRKSFYQILDHEDLNRMLHGSKTVVSVKDWKEHTNYNGYKIDDPQISWFWEIVGSMSAEQRNVLLFFWTSIKSLPVEGFGGLDSKLHIYRTSVSHDCLPSSRTCFYYLCFPPYPSMDVMQNRLNIITQNYVGCSFGAE</sequence>
<dbReference type="SUPFAM" id="SSF54236">
    <property type="entry name" value="Ubiquitin-like"/>
    <property type="match status" value="2"/>
</dbReference>
<dbReference type="Gene3D" id="3.90.1750.10">
    <property type="entry name" value="Hect, E3 ligase catalytic domains"/>
    <property type="match status" value="2"/>
</dbReference>
<dbReference type="Proteomes" id="UP000004994">
    <property type="component" value="Chromosome 9"/>
</dbReference>
<accession>A0A3Q7HXF7</accession>
<proteinExistence type="predicted"/>
<evidence type="ECO:0000256" key="5">
    <source>
        <dbReference type="ARBA" id="ARBA00022786"/>
    </source>
</evidence>
<dbReference type="Gene3D" id="3.30.2160.10">
    <property type="entry name" value="Hect, E3 ligase catalytic domain"/>
    <property type="match status" value="2"/>
</dbReference>
<feature type="active site" description="Glycyl thioester intermediate" evidence="6">
    <location>
        <position position="1617"/>
    </location>
</feature>
<evidence type="ECO:0000256" key="4">
    <source>
        <dbReference type="ARBA" id="ARBA00022679"/>
    </source>
</evidence>
<dbReference type="GO" id="GO:0005737">
    <property type="term" value="C:cytoplasm"/>
    <property type="evidence" value="ECO:0000318"/>
    <property type="project" value="GO_Central"/>
</dbReference>
<keyword evidence="5 6" id="KW-0833">Ubl conjugation pathway</keyword>
<dbReference type="SUPFAM" id="SSF56204">
    <property type="entry name" value="Hect, E3 ligase catalytic domain"/>
    <property type="match status" value="2"/>
</dbReference>
<protein>
    <recommendedName>
        <fullName evidence="3">HECT-type E3 ubiquitin transferase</fullName>
        <ecNumber evidence="3">2.3.2.26</ecNumber>
    </recommendedName>
</protein>
<dbReference type="FunFam" id="3.30.2410.10:FF:000020">
    <property type="entry name" value="E3 ubiquitin-protein ligase UPL5"/>
    <property type="match status" value="1"/>
</dbReference>